<keyword evidence="6 8" id="KW-0472">Membrane</keyword>
<dbReference type="InterPro" id="IPR018047">
    <property type="entry name" value="Ammonium_transpt_CS"/>
</dbReference>
<feature type="transmembrane region" description="Helical" evidence="8">
    <location>
        <begin position="222"/>
        <end position="241"/>
    </location>
</feature>
<feature type="transmembrane region" description="Helical" evidence="8">
    <location>
        <begin position="272"/>
        <end position="294"/>
    </location>
</feature>
<feature type="transmembrane region" description="Helical" evidence="8">
    <location>
        <begin position="143"/>
        <end position="165"/>
    </location>
</feature>
<dbReference type="Proteomes" id="UP000246964">
    <property type="component" value="Unassembled WGS sequence"/>
</dbReference>
<accession>A0A317QAZ2</accession>
<feature type="transmembrane region" description="Helical" evidence="8">
    <location>
        <begin position="248"/>
        <end position="266"/>
    </location>
</feature>
<evidence type="ECO:0000256" key="8">
    <source>
        <dbReference type="SAM" id="Phobius"/>
    </source>
</evidence>
<dbReference type="GO" id="GO:0097272">
    <property type="term" value="P:ammonium homeostasis"/>
    <property type="evidence" value="ECO:0007669"/>
    <property type="project" value="TreeGrafter"/>
</dbReference>
<evidence type="ECO:0000256" key="4">
    <source>
        <dbReference type="ARBA" id="ARBA00022692"/>
    </source>
</evidence>
<dbReference type="SUPFAM" id="SSF111352">
    <property type="entry name" value="Ammonium transporter"/>
    <property type="match status" value="1"/>
</dbReference>
<comment type="caution">
    <text evidence="10">The sequence shown here is derived from an EMBL/GenBank/DDBJ whole genome shotgun (WGS) entry which is preliminary data.</text>
</comment>
<evidence type="ECO:0000256" key="3">
    <source>
        <dbReference type="ARBA" id="ARBA00022448"/>
    </source>
</evidence>
<dbReference type="Gene3D" id="1.10.3430.10">
    <property type="entry name" value="Ammonium transporter AmtB like domains"/>
    <property type="match status" value="1"/>
</dbReference>
<dbReference type="OrthoDB" id="9814202at2"/>
<reference evidence="10 11" key="1">
    <citation type="submission" date="2018-05" db="EMBL/GenBank/DDBJ databases">
        <title>Freshwater and sediment microbial communities from various areas in North America, analyzing microbe dynamics in response to fracking.</title>
        <authorList>
            <person name="Lamendella R."/>
        </authorList>
    </citation>
    <scope>NUCLEOTIDE SEQUENCE [LARGE SCALE GENOMIC DNA]</scope>
    <source>
        <strain evidence="10 11">125B1</strain>
    </source>
</reference>
<sequence>MTVTDLSYALNTFYLLVSAALVMWMAAGFAMLEAGLVRSKNTTEILVKNILLYAIACLCYLLIGYTLMYGSPDVTDFAPQANFFFQVVFVATAMSIVSGAVAERMKLTSFLLFAVVMTSFIYPIQGAWSWGGGFLANAGFIDFAGSGIVHLAGAAAALAGVLLLGPRKGKYGHSGNIYAIPGANMPLAALGTLILWLGWFGFNGGSQLSIVGQNNSSAVAQIFVNTNTAAAAGALAAFLLVRIIWRKSDLTMILNGALAGLVAITAEPSASSAITASLIGLGAGVLVVVAIIGLDRAHIDDPVGAISVHGVCGIYGLLMVSMTHPEATLLTQLYGIAVIFAWVFSLSLLIWWLLRVTMGIRISAEHEYSGADIADCGVEAYPEFVYGKTK</sequence>
<dbReference type="RefSeq" id="WP_110075832.1">
    <property type="nucleotide sequence ID" value="NZ_QGTT01000006.1"/>
</dbReference>
<dbReference type="PANTHER" id="PTHR11730:SF62">
    <property type="entry name" value="AMMONIUM TRANSPORTER SLL1017-RELATED"/>
    <property type="match status" value="1"/>
</dbReference>
<dbReference type="AlphaFoldDB" id="A0A317QAZ2"/>
<name>A0A317QAZ2_9GAMM</name>
<evidence type="ECO:0000256" key="2">
    <source>
        <dbReference type="ARBA" id="ARBA00005887"/>
    </source>
</evidence>
<dbReference type="GO" id="GO:0016020">
    <property type="term" value="C:membrane"/>
    <property type="evidence" value="ECO:0007669"/>
    <property type="project" value="UniProtKB-SubCell"/>
</dbReference>
<protein>
    <submittedName>
        <fullName evidence="10">Ammonium transporter</fullName>
    </submittedName>
</protein>
<dbReference type="PROSITE" id="PS01219">
    <property type="entry name" value="AMMONIUM_TRANSP"/>
    <property type="match status" value="1"/>
</dbReference>
<keyword evidence="3" id="KW-0813">Transport</keyword>
<evidence type="ECO:0000256" key="7">
    <source>
        <dbReference type="ARBA" id="ARBA00023177"/>
    </source>
</evidence>
<evidence type="ECO:0000256" key="1">
    <source>
        <dbReference type="ARBA" id="ARBA00004141"/>
    </source>
</evidence>
<keyword evidence="5 8" id="KW-1133">Transmembrane helix</keyword>
<feature type="transmembrane region" description="Helical" evidence="8">
    <location>
        <begin position="12"/>
        <end position="38"/>
    </location>
</feature>
<dbReference type="InterPro" id="IPR024041">
    <property type="entry name" value="NH4_transpt_AmtB-like_dom"/>
</dbReference>
<feature type="transmembrane region" description="Helical" evidence="8">
    <location>
        <begin position="177"/>
        <end position="202"/>
    </location>
</feature>
<dbReference type="InterPro" id="IPR029020">
    <property type="entry name" value="Ammonium/urea_transptr"/>
</dbReference>
<evidence type="ECO:0000313" key="11">
    <source>
        <dbReference type="Proteomes" id="UP000246964"/>
    </source>
</evidence>
<comment type="similarity">
    <text evidence="2">Belongs to the ammonia transporter channel (TC 1.A.11.2) family.</text>
</comment>
<feature type="transmembrane region" description="Helical" evidence="8">
    <location>
        <begin position="109"/>
        <end position="131"/>
    </location>
</feature>
<feature type="domain" description="Ammonium transporter AmtB-like" evidence="9">
    <location>
        <begin position="15"/>
        <end position="381"/>
    </location>
</feature>
<dbReference type="EMBL" id="QGTT01000006">
    <property type="protein sequence ID" value="PWW13330.1"/>
    <property type="molecule type" value="Genomic_DNA"/>
</dbReference>
<dbReference type="PANTHER" id="PTHR11730">
    <property type="entry name" value="AMMONIUM TRANSPORTER"/>
    <property type="match status" value="1"/>
</dbReference>
<organism evidence="10 11">
    <name type="scientific">Pseudidiomarina maritima</name>
    <dbReference type="NCBI Taxonomy" id="519453"/>
    <lineage>
        <taxon>Bacteria</taxon>
        <taxon>Pseudomonadati</taxon>
        <taxon>Pseudomonadota</taxon>
        <taxon>Gammaproteobacteria</taxon>
        <taxon>Alteromonadales</taxon>
        <taxon>Idiomarinaceae</taxon>
        <taxon>Pseudidiomarina</taxon>
    </lineage>
</organism>
<dbReference type="Pfam" id="PF00909">
    <property type="entry name" value="Ammonium_transp"/>
    <property type="match status" value="1"/>
</dbReference>
<evidence type="ECO:0000256" key="6">
    <source>
        <dbReference type="ARBA" id="ARBA00023136"/>
    </source>
</evidence>
<feature type="transmembrane region" description="Helical" evidence="8">
    <location>
        <begin position="50"/>
        <end position="71"/>
    </location>
</feature>
<feature type="transmembrane region" description="Helical" evidence="8">
    <location>
        <begin position="303"/>
        <end position="321"/>
    </location>
</feature>
<feature type="transmembrane region" description="Helical" evidence="8">
    <location>
        <begin position="333"/>
        <end position="354"/>
    </location>
</feature>
<feature type="transmembrane region" description="Helical" evidence="8">
    <location>
        <begin position="83"/>
        <end position="102"/>
    </location>
</feature>
<evidence type="ECO:0000256" key="5">
    <source>
        <dbReference type="ARBA" id="ARBA00022989"/>
    </source>
</evidence>
<evidence type="ECO:0000313" key="10">
    <source>
        <dbReference type="EMBL" id="PWW13330.1"/>
    </source>
</evidence>
<evidence type="ECO:0000259" key="9">
    <source>
        <dbReference type="Pfam" id="PF00909"/>
    </source>
</evidence>
<keyword evidence="7" id="KW-0924">Ammonia transport</keyword>
<keyword evidence="11" id="KW-1185">Reference proteome</keyword>
<gene>
    <name evidence="10" type="ORF">DET45_10643</name>
</gene>
<keyword evidence="4 8" id="KW-0812">Transmembrane</keyword>
<comment type="subcellular location">
    <subcellularLocation>
        <location evidence="1">Membrane</location>
        <topology evidence="1">Multi-pass membrane protein</topology>
    </subcellularLocation>
</comment>
<proteinExistence type="inferred from homology"/>
<dbReference type="GO" id="GO:0008519">
    <property type="term" value="F:ammonium channel activity"/>
    <property type="evidence" value="ECO:0007669"/>
    <property type="project" value="InterPro"/>
</dbReference>